<feature type="transmembrane region" description="Helical" evidence="6">
    <location>
        <begin position="133"/>
        <end position="152"/>
    </location>
</feature>
<dbReference type="InterPro" id="IPR005828">
    <property type="entry name" value="MFS_sugar_transport-like"/>
</dbReference>
<feature type="transmembrane region" description="Helical" evidence="6">
    <location>
        <begin position="334"/>
        <end position="351"/>
    </location>
</feature>
<feature type="transmembrane region" description="Helical" evidence="6">
    <location>
        <begin position="12"/>
        <end position="33"/>
    </location>
</feature>
<evidence type="ECO:0000256" key="3">
    <source>
        <dbReference type="ARBA" id="ARBA00022989"/>
    </source>
</evidence>
<evidence type="ECO:0000256" key="5">
    <source>
        <dbReference type="SAM" id="MobiDB-lite"/>
    </source>
</evidence>
<dbReference type="RefSeq" id="XP_065721020.2">
    <property type="nucleotide sequence ID" value="XM_065864948.2"/>
</dbReference>
<comment type="subcellular location">
    <subcellularLocation>
        <location evidence="1">Membrane</location>
        <topology evidence="1">Multi-pass membrane protein</topology>
    </subcellularLocation>
</comment>
<evidence type="ECO:0000313" key="8">
    <source>
        <dbReference type="Proteomes" id="UP001652628"/>
    </source>
</evidence>
<dbReference type="SUPFAM" id="SSF103473">
    <property type="entry name" value="MFS general substrate transporter"/>
    <property type="match status" value="1"/>
</dbReference>
<feature type="transmembrane region" description="Helical" evidence="6">
    <location>
        <begin position="248"/>
        <end position="266"/>
    </location>
</feature>
<feature type="transmembrane region" description="Helical" evidence="6">
    <location>
        <begin position="190"/>
        <end position="211"/>
    </location>
</feature>
<feature type="transmembrane region" description="Helical" evidence="6">
    <location>
        <begin position="483"/>
        <end position="501"/>
    </location>
</feature>
<evidence type="ECO:0000256" key="1">
    <source>
        <dbReference type="ARBA" id="ARBA00004141"/>
    </source>
</evidence>
<dbReference type="Pfam" id="PF00083">
    <property type="entry name" value="Sugar_tr"/>
    <property type="match status" value="1"/>
</dbReference>
<evidence type="ECO:0000313" key="9">
    <source>
        <dbReference type="RefSeq" id="XP_065721020.2"/>
    </source>
</evidence>
<feature type="domain" description="Major facilitator superfamily (MFS) profile" evidence="7">
    <location>
        <begin position="73"/>
        <end position="506"/>
    </location>
</feature>
<keyword evidence="8" id="KW-1185">Reference proteome</keyword>
<dbReference type="Gene3D" id="1.20.1250.20">
    <property type="entry name" value="MFS general substrate transporter like domains"/>
    <property type="match status" value="1"/>
</dbReference>
<dbReference type="PANTHER" id="PTHR24064">
    <property type="entry name" value="SOLUTE CARRIER FAMILY 22 MEMBER"/>
    <property type="match status" value="1"/>
</dbReference>
<organism evidence="8 9">
    <name type="scientific">Drosophila suzukii</name>
    <name type="common">Spotted-wing drosophila fruit fly</name>
    <dbReference type="NCBI Taxonomy" id="28584"/>
    <lineage>
        <taxon>Eukaryota</taxon>
        <taxon>Metazoa</taxon>
        <taxon>Ecdysozoa</taxon>
        <taxon>Arthropoda</taxon>
        <taxon>Hexapoda</taxon>
        <taxon>Insecta</taxon>
        <taxon>Pterygota</taxon>
        <taxon>Neoptera</taxon>
        <taxon>Endopterygota</taxon>
        <taxon>Diptera</taxon>
        <taxon>Brachycera</taxon>
        <taxon>Muscomorpha</taxon>
        <taxon>Ephydroidea</taxon>
        <taxon>Drosophilidae</taxon>
        <taxon>Drosophila</taxon>
        <taxon>Sophophora</taxon>
    </lineage>
</organism>
<evidence type="ECO:0000256" key="4">
    <source>
        <dbReference type="ARBA" id="ARBA00023136"/>
    </source>
</evidence>
<keyword evidence="4 6" id="KW-0472">Membrane</keyword>
<feature type="transmembrane region" description="Helical" evidence="6">
    <location>
        <begin position="366"/>
        <end position="388"/>
    </location>
</feature>
<evidence type="ECO:0000256" key="2">
    <source>
        <dbReference type="ARBA" id="ARBA00022692"/>
    </source>
</evidence>
<protein>
    <submittedName>
        <fullName evidence="9">Carcinine transporter isoform X2</fullName>
    </submittedName>
</protein>
<gene>
    <name evidence="9" type="primary">LOC108018324</name>
</gene>
<feature type="compositionally biased region" description="Basic and acidic residues" evidence="5">
    <location>
        <begin position="581"/>
        <end position="590"/>
    </location>
</feature>
<dbReference type="GO" id="GO:0022857">
    <property type="term" value="F:transmembrane transporter activity"/>
    <property type="evidence" value="ECO:0007669"/>
    <property type="project" value="InterPro"/>
</dbReference>
<feature type="transmembrane region" description="Helical" evidence="6">
    <location>
        <begin position="455"/>
        <end position="476"/>
    </location>
</feature>
<keyword evidence="2 6" id="KW-0812">Transmembrane</keyword>
<feature type="region of interest" description="Disordered" evidence="5">
    <location>
        <begin position="555"/>
        <end position="596"/>
    </location>
</feature>
<dbReference type="AlphaFoldDB" id="A0AB40D9V6"/>
<dbReference type="GeneID" id="108018324"/>
<sequence length="596" mass="67428">MIGQFGRFQVMLFLFMIPFCFITAFVYLGQIFMSLTPSKYYCLVPELEHTQSVELRMQLSIPREKDGSYSRCRMYDTNYTEIHFAVDQSVYINTSLPTIPCRKGYVFEQEGPPFESATMEFGWLCENDKYSTYAQIIFFLGSILGGLAYGHFADHCGRVAALVSSCFLALIGSFATSMSTDFFSFAMSRFLVGLSYDTCFTMVYILVLEYVGPKYRTLVANLSLALFYSPFTMLMPWIALAAGNWRRFSAWASLPIVLAMFSFCVLSESARWLVSTGDIDKAMEILKKMIRVNKKNVSQHVLELFESSCTQFYKEELYGRDFTVFSIFKRKRTALHMVLLILIWMAMSLVYDGHVRAASVLDTDNIFVFFTIACATELPGNILVILTLDRCGRRWCSFAYTSLSGIFSLVGACLKNPSHMRISALAGRFFANMCYNIGLQWAAEILPTVVRAQGVAFIHTMGFVSMLMSPPVVYLAQVSLSKMLIVLGVLGIMGGLLALLLPETLNHELPQTLSDGAEFGRNQRIWHMPCCGPGSRKSRARHTWHQGSSLRTLSKEEFRSSRMIRKSRSVPEDPSPSPSENKSEEREIRTYKYGNG</sequence>
<keyword evidence="3 6" id="KW-1133">Transmembrane helix</keyword>
<evidence type="ECO:0000256" key="6">
    <source>
        <dbReference type="SAM" id="Phobius"/>
    </source>
</evidence>
<feature type="transmembrane region" description="Helical" evidence="6">
    <location>
        <begin position="218"/>
        <end position="242"/>
    </location>
</feature>
<dbReference type="PROSITE" id="PS50850">
    <property type="entry name" value="MFS"/>
    <property type="match status" value="1"/>
</dbReference>
<dbReference type="GO" id="GO:0016020">
    <property type="term" value="C:membrane"/>
    <property type="evidence" value="ECO:0007669"/>
    <property type="project" value="UniProtKB-SubCell"/>
</dbReference>
<dbReference type="InterPro" id="IPR020846">
    <property type="entry name" value="MFS_dom"/>
</dbReference>
<reference evidence="9" key="1">
    <citation type="submission" date="2025-08" db="UniProtKB">
        <authorList>
            <consortium name="RefSeq"/>
        </authorList>
    </citation>
    <scope>IDENTIFICATION</scope>
</reference>
<feature type="transmembrane region" description="Helical" evidence="6">
    <location>
        <begin position="159"/>
        <end position="178"/>
    </location>
</feature>
<accession>A0AB40D9V6</accession>
<evidence type="ECO:0000259" key="7">
    <source>
        <dbReference type="PROSITE" id="PS50850"/>
    </source>
</evidence>
<dbReference type="Proteomes" id="UP001652628">
    <property type="component" value="Chromosome 3"/>
</dbReference>
<proteinExistence type="predicted"/>
<name>A0AB40D9V6_DROSZ</name>
<dbReference type="InterPro" id="IPR036259">
    <property type="entry name" value="MFS_trans_sf"/>
</dbReference>